<dbReference type="RefSeq" id="WP_237244207.1">
    <property type="nucleotide sequence ID" value="NZ_CP012672.1"/>
</dbReference>
<dbReference type="GO" id="GO:0016787">
    <property type="term" value="F:hydrolase activity"/>
    <property type="evidence" value="ECO:0007669"/>
    <property type="project" value="UniProtKB-KW"/>
</dbReference>
<reference evidence="2 3" key="1">
    <citation type="submission" date="2015-09" db="EMBL/GenBank/DDBJ databases">
        <title>Sorangium comparison.</title>
        <authorList>
            <person name="Zaburannyi N."/>
            <person name="Bunk B."/>
            <person name="Overmann J."/>
            <person name="Mueller R."/>
        </authorList>
    </citation>
    <scope>NUCLEOTIDE SEQUENCE [LARGE SCALE GENOMIC DNA]</scope>
    <source>
        <strain evidence="2 3">So ce836</strain>
    </source>
</reference>
<proteinExistence type="predicted"/>
<keyword evidence="2" id="KW-0378">Hydrolase</keyword>
<dbReference type="Proteomes" id="UP000295497">
    <property type="component" value="Chromosome"/>
</dbReference>
<sequence>MSAPPPPFRPFRVHEPAAPGPVVVEVPHAGLAVDERAARFTRVPERALVADADIAADALFGDVAEEGAALVVATASRFVIDLNTAPRVPTPYEDKLPYGLREVRRRSASGEAWLDSPPPRAEVERRVREVFEPYHAEVAARLAAARARHGVAILVSAHSYPDVLFPRAADVVLGTRGGASAAGWARDAVADVARAHGLSLALDDPFPGGHAIERHARRDEGGHALQVELARRLYCDARSFTPRPEDVARLRAFARGVVAALAAAARGHGAMAPREDAAPRDEGAAMAR</sequence>
<accession>A0A4P2QVN9</accession>
<organism evidence="2 3">
    <name type="scientific">Sorangium cellulosum</name>
    <name type="common">Polyangium cellulosum</name>
    <dbReference type="NCBI Taxonomy" id="56"/>
    <lineage>
        <taxon>Bacteria</taxon>
        <taxon>Pseudomonadati</taxon>
        <taxon>Myxococcota</taxon>
        <taxon>Polyangia</taxon>
        <taxon>Polyangiales</taxon>
        <taxon>Polyangiaceae</taxon>
        <taxon>Sorangium</taxon>
    </lineage>
</organism>
<protein>
    <submittedName>
        <fullName evidence="2">N-formylglutamate amidohydrolase</fullName>
    </submittedName>
</protein>
<dbReference type="InterPro" id="IPR007709">
    <property type="entry name" value="N-FG_amidohydro"/>
</dbReference>
<name>A0A4P2QVN9_SORCE</name>
<evidence type="ECO:0000313" key="3">
    <source>
        <dbReference type="Proteomes" id="UP000295497"/>
    </source>
</evidence>
<feature type="region of interest" description="Disordered" evidence="1">
    <location>
        <begin position="269"/>
        <end position="288"/>
    </location>
</feature>
<feature type="compositionally biased region" description="Basic and acidic residues" evidence="1">
    <location>
        <begin position="273"/>
        <end position="288"/>
    </location>
</feature>
<dbReference type="SUPFAM" id="SSF53187">
    <property type="entry name" value="Zn-dependent exopeptidases"/>
    <property type="match status" value="1"/>
</dbReference>
<dbReference type="EMBL" id="CP012672">
    <property type="protein sequence ID" value="AUX34238.1"/>
    <property type="molecule type" value="Genomic_DNA"/>
</dbReference>
<gene>
    <name evidence="2" type="ORF">SOCE836_064090</name>
</gene>
<evidence type="ECO:0000313" key="2">
    <source>
        <dbReference type="EMBL" id="AUX34238.1"/>
    </source>
</evidence>
<dbReference type="AlphaFoldDB" id="A0A4P2QVN9"/>
<evidence type="ECO:0000256" key="1">
    <source>
        <dbReference type="SAM" id="MobiDB-lite"/>
    </source>
</evidence>
<dbReference type="Pfam" id="PF05013">
    <property type="entry name" value="FGase"/>
    <property type="match status" value="1"/>
</dbReference>
<dbReference type="Gene3D" id="3.40.630.40">
    <property type="entry name" value="Zn-dependent exopeptidases"/>
    <property type="match status" value="1"/>
</dbReference>